<feature type="compositionally biased region" description="Polar residues" evidence="1">
    <location>
        <begin position="225"/>
        <end position="239"/>
    </location>
</feature>
<name>M9MDH8_PSEA3</name>
<feature type="region of interest" description="Disordered" evidence="1">
    <location>
        <begin position="220"/>
        <end position="261"/>
    </location>
</feature>
<accession>M9MDH8</accession>
<evidence type="ECO:0000256" key="1">
    <source>
        <dbReference type="SAM" id="MobiDB-lite"/>
    </source>
</evidence>
<protein>
    <submittedName>
        <fullName evidence="2">Uncharacterized protein</fullName>
    </submittedName>
</protein>
<sequence length="261" mass="28344">MSGPRPVSSEAPWRRWPLHPWLLSAVPDDGRRGQGAGCRVNGAGECMVAGDHVLRTVASTQMQMALWASASPSRIWPLLLALISEAKHKAHPKLDGEALVVVEPTLADSFRFDGSSFAPYLSSTALATGAPCGEAPTWLLRPSAINPRAEICTAPVYNFAILAGPSIESRRRARDSAGPKIKEDEVRERDRMWRAWGQGAGKLRRIGVKDTQVARRLFMRAASRQGDQTRAAVQQQPPSSADRCNPPATLRVATPSKAEKP</sequence>
<dbReference type="Proteomes" id="UP000011976">
    <property type="component" value="Unassembled WGS sequence"/>
</dbReference>
<evidence type="ECO:0000313" key="2">
    <source>
        <dbReference type="EMBL" id="GAC72592.1"/>
    </source>
</evidence>
<dbReference type="AlphaFoldDB" id="M9MDH8"/>
<organism evidence="2 3">
    <name type="scientific">Pseudozyma antarctica (strain T-34)</name>
    <name type="common">Yeast</name>
    <name type="synonym">Candida antarctica</name>
    <dbReference type="NCBI Taxonomy" id="1151754"/>
    <lineage>
        <taxon>Eukaryota</taxon>
        <taxon>Fungi</taxon>
        <taxon>Dikarya</taxon>
        <taxon>Basidiomycota</taxon>
        <taxon>Ustilaginomycotina</taxon>
        <taxon>Ustilaginomycetes</taxon>
        <taxon>Ustilaginales</taxon>
        <taxon>Ustilaginaceae</taxon>
        <taxon>Moesziomyces</taxon>
    </lineage>
</organism>
<reference evidence="3" key="1">
    <citation type="journal article" date="2013" name="Genome Announc.">
        <title>Genome sequence of the basidiomycetous yeast Pseudozyma antarctica T-34, a producer of the glycolipid biosurfactants mannosylerythritol lipids.</title>
        <authorList>
            <person name="Morita T."/>
            <person name="Koike H."/>
            <person name="Koyama Y."/>
            <person name="Hagiwara H."/>
            <person name="Ito E."/>
            <person name="Fukuoka T."/>
            <person name="Imura T."/>
            <person name="Machida M."/>
            <person name="Kitamoto D."/>
        </authorList>
    </citation>
    <scope>NUCLEOTIDE SEQUENCE [LARGE SCALE GENOMIC DNA]</scope>
    <source>
        <strain evidence="3">T-34</strain>
    </source>
</reference>
<proteinExistence type="predicted"/>
<dbReference type="EMBL" id="DF196773">
    <property type="protein sequence ID" value="GAC72592.1"/>
    <property type="molecule type" value="Genomic_DNA"/>
</dbReference>
<gene>
    <name evidence="2" type="ORF">PANT_7c00173</name>
</gene>
<evidence type="ECO:0000313" key="3">
    <source>
        <dbReference type="Proteomes" id="UP000011976"/>
    </source>
</evidence>
<dbReference type="OrthoDB" id="10432612at2759"/>